<name>A0A066X0R6_COLSU</name>
<accession>A0A066X0R6</accession>
<proteinExistence type="predicted"/>
<keyword evidence="1" id="KW-0732">Signal</keyword>
<dbReference type="OrthoDB" id="2947935at2759"/>
<evidence type="ECO:0000313" key="2">
    <source>
        <dbReference type="EMBL" id="KDN61254.1"/>
    </source>
</evidence>
<keyword evidence="3" id="KW-1185">Reference proteome</keyword>
<gene>
    <name evidence="2" type="ORF">CSUB01_07018</name>
</gene>
<feature type="signal peptide" evidence="1">
    <location>
        <begin position="1"/>
        <end position="16"/>
    </location>
</feature>
<evidence type="ECO:0000256" key="1">
    <source>
        <dbReference type="SAM" id="SignalP"/>
    </source>
</evidence>
<dbReference type="SUPFAM" id="SSF51322">
    <property type="entry name" value="Cyanovirin-N"/>
    <property type="match status" value="1"/>
</dbReference>
<dbReference type="AlphaFoldDB" id="A0A066X0R6"/>
<organism evidence="2 3">
    <name type="scientific">Colletotrichum sublineola</name>
    <name type="common">Sorghum anthracnose fungus</name>
    <dbReference type="NCBI Taxonomy" id="1173701"/>
    <lineage>
        <taxon>Eukaryota</taxon>
        <taxon>Fungi</taxon>
        <taxon>Dikarya</taxon>
        <taxon>Ascomycota</taxon>
        <taxon>Pezizomycotina</taxon>
        <taxon>Sordariomycetes</taxon>
        <taxon>Hypocreomycetidae</taxon>
        <taxon>Glomerellales</taxon>
        <taxon>Glomerellaceae</taxon>
        <taxon>Colletotrichum</taxon>
        <taxon>Colletotrichum graminicola species complex</taxon>
    </lineage>
</organism>
<comment type="caution">
    <text evidence="2">The sequence shown here is derived from an EMBL/GenBank/DDBJ whole genome shotgun (WGS) entry which is preliminary data.</text>
</comment>
<evidence type="ECO:0000313" key="3">
    <source>
        <dbReference type="Proteomes" id="UP000027238"/>
    </source>
</evidence>
<dbReference type="EMBL" id="JMSE01001427">
    <property type="protein sequence ID" value="KDN61254.1"/>
    <property type="molecule type" value="Genomic_DNA"/>
</dbReference>
<feature type="chain" id="PRO_5001634357" evidence="1">
    <location>
        <begin position="17"/>
        <end position="76"/>
    </location>
</feature>
<sequence>MKALAAIAVVAASVLASDFVYTCKNEALDPTTKILTANCDIGDGKGTLKPASLDLDDCYGYTDNTLVVCKSSFLLN</sequence>
<dbReference type="InterPro" id="IPR036673">
    <property type="entry name" value="Cyanovirin-N_sf"/>
</dbReference>
<dbReference type="HOGENOM" id="CLU_2654407_0_0_1"/>
<dbReference type="Gene3D" id="2.30.60.10">
    <property type="entry name" value="Cyanovirin-N"/>
    <property type="match status" value="1"/>
</dbReference>
<protein>
    <submittedName>
        <fullName evidence="2">Putative CVNH domain-containing protein</fullName>
    </submittedName>
</protein>
<reference evidence="3" key="1">
    <citation type="journal article" date="2014" name="Genome Announc.">
        <title>Draft genome sequence of Colletotrichum sublineola, a destructive pathogen of cultivated sorghum.</title>
        <authorList>
            <person name="Baroncelli R."/>
            <person name="Sanz-Martin J.M."/>
            <person name="Rech G.E."/>
            <person name="Sukno S.A."/>
            <person name="Thon M.R."/>
        </authorList>
    </citation>
    <scope>NUCLEOTIDE SEQUENCE [LARGE SCALE GENOMIC DNA]</scope>
    <source>
        <strain evidence="3">TX430BB</strain>
    </source>
</reference>
<dbReference type="Proteomes" id="UP000027238">
    <property type="component" value="Unassembled WGS sequence"/>
</dbReference>
<dbReference type="STRING" id="1173701.A0A066X0R6"/>